<organism evidence="1">
    <name type="scientific">Rhizophora mucronata</name>
    <name type="common">Asiatic mangrove</name>
    <dbReference type="NCBI Taxonomy" id="61149"/>
    <lineage>
        <taxon>Eukaryota</taxon>
        <taxon>Viridiplantae</taxon>
        <taxon>Streptophyta</taxon>
        <taxon>Embryophyta</taxon>
        <taxon>Tracheophyta</taxon>
        <taxon>Spermatophyta</taxon>
        <taxon>Magnoliopsida</taxon>
        <taxon>eudicotyledons</taxon>
        <taxon>Gunneridae</taxon>
        <taxon>Pentapetalae</taxon>
        <taxon>rosids</taxon>
        <taxon>fabids</taxon>
        <taxon>Malpighiales</taxon>
        <taxon>Rhizophoraceae</taxon>
        <taxon>Rhizophora</taxon>
    </lineage>
</organism>
<dbReference type="AlphaFoldDB" id="A0A2P2NH52"/>
<protein>
    <submittedName>
        <fullName evidence="1">Uncharacterized protein</fullName>
    </submittedName>
</protein>
<dbReference type="EMBL" id="GGEC01061331">
    <property type="protein sequence ID" value="MBX41815.1"/>
    <property type="molecule type" value="Transcribed_RNA"/>
</dbReference>
<sequence>MRGRGYCGFYILVFWVRDMFL</sequence>
<proteinExistence type="predicted"/>
<accession>A0A2P2NH52</accession>
<reference evidence="1" key="1">
    <citation type="submission" date="2018-02" db="EMBL/GenBank/DDBJ databases">
        <title>Rhizophora mucronata_Transcriptome.</title>
        <authorList>
            <person name="Meera S.P."/>
            <person name="Sreeshan A."/>
            <person name="Augustine A."/>
        </authorList>
    </citation>
    <scope>NUCLEOTIDE SEQUENCE</scope>
    <source>
        <tissue evidence="1">Leaf</tissue>
    </source>
</reference>
<evidence type="ECO:0000313" key="1">
    <source>
        <dbReference type="EMBL" id="MBX41815.1"/>
    </source>
</evidence>
<name>A0A2P2NH52_RHIMU</name>